<feature type="coiled-coil region" evidence="1">
    <location>
        <begin position="75"/>
        <end position="102"/>
    </location>
</feature>
<feature type="coiled-coil region" evidence="1">
    <location>
        <begin position="177"/>
        <end position="204"/>
    </location>
</feature>
<keyword evidence="2" id="KW-0732">Signal</keyword>
<keyword evidence="4" id="KW-1185">Reference proteome</keyword>
<dbReference type="Pfam" id="PF04899">
    <property type="entry name" value="MbeD_MobD"/>
    <property type="match status" value="1"/>
</dbReference>
<gene>
    <name evidence="3" type="ORF">HA482_12525</name>
</gene>
<organism evidence="3 4">
    <name type="scientific">Bradyrhizobium campsiandrae</name>
    <dbReference type="NCBI Taxonomy" id="1729892"/>
    <lineage>
        <taxon>Bacteria</taxon>
        <taxon>Pseudomonadati</taxon>
        <taxon>Pseudomonadota</taxon>
        <taxon>Alphaproteobacteria</taxon>
        <taxon>Hyphomicrobiales</taxon>
        <taxon>Nitrobacteraceae</taxon>
        <taxon>Bradyrhizobium</taxon>
    </lineage>
</organism>
<evidence type="ECO:0008006" key="5">
    <source>
        <dbReference type="Google" id="ProtNLM"/>
    </source>
</evidence>
<evidence type="ECO:0000313" key="3">
    <source>
        <dbReference type="EMBL" id="MBC9979027.1"/>
    </source>
</evidence>
<protein>
    <recommendedName>
        <fullName evidence="5">Chromosome partition protein Smc</fullName>
    </recommendedName>
</protein>
<accession>A0ABR7U4V6</accession>
<proteinExistence type="predicted"/>
<evidence type="ECO:0000313" key="4">
    <source>
        <dbReference type="Proteomes" id="UP000639516"/>
    </source>
</evidence>
<keyword evidence="1" id="KW-0175">Coiled coil</keyword>
<comment type="caution">
    <text evidence="3">The sequence shown here is derived from an EMBL/GenBank/DDBJ whole genome shotgun (WGS) entry which is preliminary data.</text>
</comment>
<evidence type="ECO:0000256" key="1">
    <source>
        <dbReference type="SAM" id="Coils"/>
    </source>
</evidence>
<reference evidence="3 4" key="1">
    <citation type="journal article" date="2020" name="Arch. Microbiol.">
        <title>Bradyrhizobium campsiandrae sp. nov., a nitrogen-fixing bacterial strain isolated from a native leguminous tree from the Amazon adapted to flooded conditions.</title>
        <authorList>
            <person name="Cabral Michel D."/>
            <person name="Martins da Costa E."/>
            <person name="Azarias Guimaraes A."/>
            <person name="Soares de Carvalho T."/>
            <person name="Santos de Castro Caputo P."/>
            <person name="Willems A."/>
            <person name="de Souza Moreira F.M."/>
        </authorList>
    </citation>
    <scope>NUCLEOTIDE SEQUENCE [LARGE SCALE GENOMIC DNA]</scope>
    <source>
        <strain evidence="4">INPA 384B</strain>
    </source>
</reference>
<dbReference type="EMBL" id="JAATTO010000015">
    <property type="protein sequence ID" value="MBC9979027.1"/>
    <property type="molecule type" value="Genomic_DNA"/>
</dbReference>
<dbReference type="Proteomes" id="UP000639516">
    <property type="component" value="Unassembled WGS sequence"/>
</dbReference>
<sequence length="239" mass="26359">MRSRSWASCLAILAEVMLLAAPSGFAQDQASQSAPSSQPSSARRAIQWSQDRLSEFDAAIASLEQDLAKRQADVRAKADATLKELRDTREAYRVKTEEAAANARTWTDAQVADARKALDERSTAFQAKVGEYLDTVKADLATRQAVLEAEFDARQKAWQKSIDELRTDASKLAAKQRADIDARIDALKAQVDEAKARVGRLEAASREAWEAVTRNYADAQQRLADTYNAIRKSIKGATQ</sequence>
<name>A0ABR7U4V6_9BRAD</name>
<feature type="chain" id="PRO_5046186716" description="Chromosome partition protein Smc" evidence="2">
    <location>
        <begin position="27"/>
        <end position="239"/>
    </location>
</feature>
<dbReference type="InterPro" id="IPR006983">
    <property type="entry name" value="MbeD_MobD"/>
</dbReference>
<feature type="signal peptide" evidence="2">
    <location>
        <begin position="1"/>
        <end position="26"/>
    </location>
</feature>
<evidence type="ECO:0000256" key="2">
    <source>
        <dbReference type="SAM" id="SignalP"/>
    </source>
</evidence>